<accession>A0ACB7TF74</accession>
<reference evidence="1" key="1">
    <citation type="submission" date="2020-05" db="EMBL/GenBank/DDBJ databases">
        <title>Large-scale comparative analyses of tick genomes elucidate their genetic diversity and vector capacities.</title>
        <authorList>
            <person name="Jia N."/>
            <person name="Wang J."/>
            <person name="Shi W."/>
            <person name="Du L."/>
            <person name="Sun Y."/>
            <person name="Zhan W."/>
            <person name="Jiang J."/>
            <person name="Wang Q."/>
            <person name="Zhang B."/>
            <person name="Ji P."/>
            <person name="Sakyi L.B."/>
            <person name="Cui X."/>
            <person name="Yuan T."/>
            <person name="Jiang B."/>
            <person name="Yang W."/>
            <person name="Lam T.T.-Y."/>
            <person name="Chang Q."/>
            <person name="Ding S."/>
            <person name="Wang X."/>
            <person name="Zhu J."/>
            <person name="Ruan X."/>
            <person name="Zhao L."/>
            <person name="Wei J."/>
            <person name="Que T."/>
            <person name="Du C."/>
            <person name="Cheng J."/>
            <person name="Dai P."/>
            <person name="Han X."/>
            <person name="Huang E."/>
            <person name="Gao Y."/>
            <person name="Liu J."/>
            <person name="Shao H."/>
            <person name="Ye R."/>
            <person name="Li L."/>
            <person name="Wei W."/>
            <person name="Wang X."/>
            <person name="Wang C."/>
            <person name="Yang T."/>
            <person name="Huo Q."/>
            <person name="Li W."/>
            <person name="Guo W."/>
            <person name="Chen H."/>
            <person name="Zhou L."/>
            <person name="Ni X."/>
            <person name="Tian J."/>
            <person name="Zhou Y."/>
            <person name="Sheng Y."/>
            <person name="Liu T."/>
            <person name="Pan Y."/>
            <person name="Xia L."/>
            <person name="Li J."/>
            <person name="Zhao F."/>
            <person name="Cao W."/>
        </authorList>
    </citation>
    <scope>NUCLEOTIDE SEQUENCE</scope>
    <source>
        <strain evidence="1">Hyas-2018</strain>
    </source>
</reference>
<gene>
    <name evidence="1" type="ORF">HPB50_009292</name>
</gene>
<protein>
    <submittedName>
        <fullName evidence="1">Uncharacterized protein</fullName>
    </submittedName>
</protein>
<evidence type="ECO:0000313" key="2">
    <source>
        <dbReference type="Proteomes" id="UP000821845"/>
    </source>
</evidence>
<sequence>MLASVCSVQEDIEGGLADAPFKIVAASRLRVRQNSERPSMSVAEGESERDGRFFSFSDVVAPHGSTGTFCECVVHDCGHCLGVRKIVVGGVNIVRGGFVPMLSFEGFHSGFPAALMQSGIHVAGDGGDFISGTKVVGNGLAASSVLKLADVAEA</sequence>
<dbReference type="Proteomes" id="UP000821845">
    <property type="component" value="Chromosome 1"/>
</dbReference>
<comment type="caution">
    <text evidence="1">The sequence shown here is derived from an EMBL/GenBank/DDBJ whole genome shotgun (WGS) entry which is preliminary data.</text>
</comment>
<keyword evidence="2" id="KW-1185">Reference proteome</keyword>
<organism evidence="1 2">
    <name type="scientific">Hyalomma asiaticum</name>
    <name type="common">Tick</name>
    <dbReference type="NCBI Taxonomy" id="266040"/>
    <lineage>
        <taxon>Eukaryota</taxon>
        <taxon>Metazoa</taxon>
        <taxon>Ecdysozoa</taxon>
        <taxon>Arthropoda</taxon>
        <taxon>Chelicerata</taxon>
        <taxon>Arachnida</taxon>
        <taxon>Acari</taxon>
        <taxon>Parasitiformes</taxon>
        <taxon>Ixodida</taxon>
        <taxon>Ixodoidea</taxon>
        <taxon>Ixodidae</taxon>
        <taxon>Hyalomminae</taxon>
        <taxon>Hyalomma</taxon>
    </lineage>
</organism>
<dbReference type="EMBL" id="CM023481">
    <property type="protein sequence ID" value="KAH6945608.1"/>
    <property type="molecule type" value="Genomic_DNA"/>
</dbReference>
<name>A0ACB7TF74_HYAAI</name>
<proteinExistence type="predicted"/>
<evidence type="ECO:0000313" key="1">
    <source>
        <dbReference type="EMBL" id="KAH6945608.1"/>
    </source>
</evidence>